<comment type="caution">
    <text evidence="1">The sequence shown here is derived from an EMBL/GenBank/DDBJ whole genome shotgun (WGS) entry which is preliminary data.</text>
</comment>
<accession>A0A9Q0XQZ2</accession>
<dbReference type="EMBL" id="JAPFRF010000009">
    <property type="protein sequence ID" value="KAJ7322394.1"/>
    <property type="molecule type" value="Genomic_DNA"/>
</dbReference>
<name>A0A9Q0XQZ2_9SAUR</name>
<keyword evidence="2" id="KW-1185">Reference proteome</keyword>
<dbReference type="Proteomes" id="UP001142489">
    <property type="component" value="Unassembled WGS sequence"/>
</dbReference>
<dbReference type="AlphaFoldDB" id="A0A9Q0XQZ2"/>
<dbReference type="OrthoDB" id="9886994at2759"/>
<evidence type="ECO:0000313" key="1">
    <source>
        <dbReference type="EMBL" id="KAJ7322394.1"/>
    </source>
</evidence>
<proteinExistence type="predicted"/>
<protein>
    <submittedName>
        <fullName evidence="1">Uncharacterized protein</fullName>
    </submittedName>
</protein>
<reference evidence="1" key="1">
    <citation type="journal article" date="2023" name="DNA Res.">
        <title>Chromosome-level genome assembly of Phrynocephalus forsythii using third-generation DNA sequencing and Hi-C analysis.</title>
        <authorList>
            <person name="Qi Y."/>
            <person name="Zhao W."/>
            <person name="Zhao Y."/>
            <person name="Niu C."/>
            <person name="Cao S."/>
            <person name="Zhang Y."/>
        </authorList>
    </citation>
    <scope>NUCLEOTIDE SEQUENCE</scope>
    <source>
        <tissue evidence="1">Muscle</tissue>
    </source>
</reference>
<organism evidence="1 2">
    <name type="scientific">Phrynocephalus forsythii</name>
    <dbReference type="NCBI Taxonomy" id="171643"/>
    <lineage>
        <taxon>Eukaryota</taxon>
        <taxon>Metazoa</taxon>
        <taxon>Chordata</taxon>
        <taxon>Craniata</taxon>
        <taxon>Vertebrata</taxon>
        <taxon>Euteleostomi</taxon>
        <taxon>Lepidosauria</taxon>
        <taxon>Squamata</taxon>
        <taxon>Bifurcata</taxon>
        <taxon>Unidentata</taxon>
        <taxon>Episquamata</taxon>
        <taxon>Toxicofera</taxon>
        <taxon>Iguania</taxon>
        <taxon>Acrodonta</taxon>
        <taxon>Agamidae</taxon>
        <taxon>Agaminae</taxon>
        <taxon>Phrynocephalus</taxon>
    </lineage>
</organism>
<gene>
    <name evidence="1" type="ORF">JRQ81_018681</name>
</gene>
<evidence type="ECO:0000313" key="2">
    <source>
        <dbReference type="Proteomes" id="UP001142489"/>
    </source>
</evidence>
<sequence>MSASSNKEGRKLDIIGHHHYSLASFTLPASNYLCAMGAYQCHLWNKVLLFLSNLPEDQKSKALAYHHEAMALAKQERIMAHHVADASSKKVCIAIHSHAKIFMASINQPLSQMTLETE</sequence>